<evidence type="ECO:0000313" key="3">
    <source>
        <dbReference type="Proteomes" id="UP000324748"/>
    </source>
</evidence>
<evidence type="ECO:0008006" key="4">
    <source>
        <dbReference type="Google" id="ProtNLM"/>
    </source>
</evidence>
<gene>
    <name evidence="2" type="ORF">PGT21_020497</name>
</gene>
<feature type="compositionally biased region" description="Polar residues" evidence="1">
    <location>
        <begin position="61"/>
        <end position="76"/>
    </location>
</feature>
<protein>
    <recommendedName>
        <fullName evidence="4">Retrotransposon gag domain-containing protein</fullName>
    </recommendedName>
</protein>
<proteinExistence type="predicted"/>
<name>A0A5B0PD79_PUCGR</name>
<dbReference type="Proteomes" id="UP000324748">
    <property type="component" value="Unassembled WGS sequence"/>
</dbReference>
<comment type="caution">
    <text evidence="2">The sequence shown here is derived from an EMBL/GenBank/DDBJ whole genome shotgun (WGS) entry which is preliminary data.</text>
</comment>
<dbReference type="EMBL" id="VSWC01000066">
    <property type="protein sequence ID" value="KAA1097799.1"/>
    <property type="molecule type" value="Genomic_DNA"/>
</dbReference>
<dbReference type="OrthoDB" id="2505542at2759"/>
<evidence type="ECO:0000313" key="2">
    <source>
        <dbReference type="EMBL" id="KAA1097799.1"/>
    </source>
</evidence>
<keyword evidence="3" id="KW-1185">Reference proteome</keyword>
<sequence>MTTRSQAETLLPLTDPEAILKNSRRQKRLEAAATIQHDADDQSNLFNLPALPPSPTMSEAPETSNTIDPSKNNANTTGTSLTLDDYLKGILKLQHQSIDQANVDRGTIMESLKCERELRQANAHRIAKLEEMVLRLAIKNDPETSSTRVETGRIDLQRFRSSDGPIFLGPFQNVERFITWIRSVQIFFATKGVTHDDDKIQIIGGLIRETNTTAFYANRFEKFLGHPWSEFRSKLIKFALPPNWRTTLRGKFKDLRMANSESFLAYSTRSRTLQSMLNFDLEKEAISDFDLAESMTLGSNAELQSEIHNHQLLLQVPFLFSTFENRASGFWDGVVKQSAGTLKP</sequence>
<organism evidence="2 3">
    <name type="scientific">Puccinia graminis f. sp. tritici</name>
    <dbReference type="NCBI Taxonomy" id="56615"/>
    <lineage>
        <taxon>Eukaryota</taxon>
        <taxon>Fungi</taxon>
        <taxon>Dikarya</taxon>
        <taxon>Basidiomycota</taxon>
        <taxon>Pucciniomycotina</taxon>
        <taxon>Pucciniomycetes</taxon>
        <taxon>Pucciniales</taxon>
        <taxon>Pucciniaceae</taxon>
        <taxon>Puccinia</taxon>
    </lineage>
</organism>
<accession>A0A5B0PD79</accession>
<feature type="region of interest" description="Disordered" evidence="1">
    <location>
        <begin position="35"/>
        <end position="76"/>
    </location>
</feature>
<reference evidence="2 3" key="1">
    <citation type="submission" date="2019-05" db="EMBL/GenBank/DDBJ databases">
        <title>Emergence of the Ug99 lineage of the wheat stem rust pathogen through somatic hybridization.</title>
        <authorList>
            <person name="Li F."/>
            <person name="Upadhyaya N.M."/>
            <person name="Sperschneider J."/>
            <person name="Matny O."/>
            <person name="Nguyen-Phuc H."/>
            <person name="Mago R."/>
            <person name="Raley C."/>
            <person name="Miller M.E."/>
            <person name="Silverstein K.A.T."/>
            <person name="Henningsen E."/>
            <person name="Hirsch C.D."/>
            <person name="Visser B."/>
            <person name="Pretorius Z.A."/>
            <person name="Steffenson B.J."/>
            <person name="Schwessinger B."/>
            <person name="Dodds P.N."/>
            <person name="Figueroa M."/>
        </authorList>
    </citation>
    <scope>NUCLEOTIDE SEQUENCE [LARGE SCALE GENOMIC DNA]</scope>
    <source>
        <strain evidence="2">21-0</strain>
    </source>
</reference>
<evidence type="ECO:0000256" key="1">
    <source>
        <dbReference type="SAM" id="MobiDB-lite"/>
    </source>
</evidence>
<dbReference type="AlphaFoldDB" id="A0A5B0PD79"/>